<comment type="caution">
    <text evidence="3">The sequence shown here is derived from an EMBL/GenBank/DDBJ whole genome shotgun (WGS) entry which is preliminary data.</text>
</comment>
<dbReference type="PANTHER" id="PTHR30290">
    <property type="entry name" value="PERIPLASMIC BINDING COMPONENT OF ABC TRANSPORTER"/>
    <property type="match status" value="1"/>
</dbReference>
<evidence type="ECO:0000313" key="3">
    <source>
        <dbReference type="EMBL" id="MDP5181870.1"/>
    </source>
</evidence>
<dbReference type="InterPro" id="IPR030678">
    <property type="entry name" value="Peptide/Ni-bd"/>
</dbReference>
<dbReference type="Proteomes" id="UP001233673">
    <property type="component" value="Unassembled WGS sequence"/>
</dbReference>
<dbReference type="EMBL" id="JASNFN010000002">
    <property type="protein sequence ID" value="MDP5181870.1"/>
    <property type="molecule type" value="Genomic_DNA"/>
</dbReference>
<keyword evidence="1" id="KW-0732">Signal</keyword>
<reference evidence="4" key="1">
    <citation type="submission" date="2023-05" db="EMBL/GenBank/DDBJ databases">
        <title>Draft genome of Pseudofrankia sp. BMG5.37.</title>
        <authorList>
            <person name="Gtari M."/>
            <person name="Ghodhbane F."/>
            <person name="Sbissi I."/>
        </authorList>
    </citation>
    <scope>NUCLEOTIDE SEQUENCE [LARGE SCALE GENOMIC DNA]</scope>
    <source>
        <strain evidence="4">BMG 814</strain>
    </source>
</reference>
<dbReference type="SUPFAM" id="SSF53850">
    <property type="entry name" value="Periplasmic binding protein-like II"/>
    <property type="match status" value="1"/>
</dbReference>
<evidence type="ECO:0000259" key="2">
    <source>
        <dbReference type="Pfam" id="PF00496"/>
    </source>
</evidence>
<dbReference type="Gene3D" id="3.40.190.10">
    <property type="entry name" value="Periplasmic binding protein-like II"/>
    <property type="match status" value="1"/>
</dbReference>
<dbReference type="Gene3D" id="3.10.105.10">
    <property type="entry name" value="Dipeptide-binding Protein, Domain 3"/>
    <property type="match status" value="1"/>
</dbReference>
<evidence type="ECO:0000313" key="4">
    <source>
        <dbReference type="Proteomes" id="UP001233673"/>
    </source>
</evidence>
<dbReference type="RefSeq" id="WP_305998573.1">
    <property type="nucleotide sequence ID" value="NZ_JASNFN010000002.1"/>
</dbReference>
<sequence>MATVLVLAAACSSSGGRGADRAEVRSSGDAYEVGVIGAESGGDPVDGGTLTFGAYSEPRSLDPAVSIVAGSTGGLEMAAIYDVLMRWDSETNTVEPQLAESLEANDDSTVWTLTLRDGVTFSDGTPLNAEAVRWSLERYVAKGADEAGLFTNNVTGIDTPDDRTVVFTLATEWPSFDYLLTTGPGMVVAQSADAGGTFTPIGAGAFTLSTYAPQEEMVLEPRDDYWDGPPHLDSIRIVYLSDPQARFDSFQAGEIGSAFIREPDLVDQALDEGTSGFLNLVALGSVAVINTDEGRPGADPRVRQAMFQAIDPELVVQRASGGAGIASNAIFPEYSRWHTDVEPLPYDPEAARALVEEAKADGFDGKVTYLDAQDPASRATALAVKASLETVGFEVETDLVPTVADQVNRVAVNRDYDVAGWGISWREAGPYGRMYATLHEEGNLTVGMPTSPEMSALITEFQGAGTEEEQREIMGRIQEQWNADVPALVYGPTPEFLMWSDDLHGVEDTVNSMVLLDDAWLDAGS</sequence>
<proteinExistence type="predicted"/>
<feature type="domain" description="Solute-binding protein family 5" evidence="2">
    <location>
        <begin position="93"/>
        <end position="442"/>
    </location>
</feature>
<dbReference type="CDD" id="cd00995">
    <property type="entry name" value="PBP2_NikA_DppA_OppA_like"/>
    <property type="match status" value="1"/>
</dbReference>
<dbReference type="PANTHER" id="PTHR30290:SF38">
    <property type="entry name" value="D,D-DIPEPTIDE-BINDING PERIPLASMIC PROTEIN DDPA-RELATED"/>
    <property type="match status" value="1"/>
</dbReference>
<accession>A0ABT9I9S9</accession>
<dbReference type="PIRSF" id="PIRSF002741">
    <property type="entry name" value="MppA"/>
    <property type="match status" value="1"/>
</dbReference>
<keyword evidence="4" id="KW-1185">Reference proteome</keyword>
<organism evidence="3 4">
    <name type="scientific">Blastococcus carthaginiensis</name>
    <dbReference type="NCBI Taxonomy" id="3050034"/>
    <lineage>
        <taxon>Bacteria</taxon>
        <taxon>Bacillati</taxon>
        <taxon>Actinomycetota</taxon>
        <taxon>Actinomycetes</taxon>
        <taxon>Geodermatophilales</taxon>
        <taxon>Geodermatophilaceae</taxon>
        <taxon>Blastococcus</taxon>
    </lineage>
</organism>
<dbReference type="InterPro" id="IPR039424">
    <property type="entry name" value="SBP_5"/>
</dbReference>
<protein>
    <submittedName>
        <fullName evidence="3">ABC transporter substrate-binding protein</fullName>
    </submittedName>
</protein>
<dbReference type="Pfam" id="PF00496">
    <property type="entry name" value="SBP_bac_5"/>
    <property type="match status" value="1"/>
</dbReference>
<dbReference type="InterPro" id="IPR000914">
    <property type="entry name" value="SBP_5_dom"/>
</dbReference>
<name>A0ABT9I9S9_9ACTN</name>
<gene>
    <name evidence="3" type="ORF">QOZ88_04415</name>
</gene>
<evidence type="ECO:0000256" key="1">
    <source>
        <dbReference type="ARBA" id="ARBA00022729"/>
    </source>
</evidence>